<dbReference type="EMBL" id="MJMN01000065">
    <property type="protein sequence ID" value="OMG75518.1"/>
    <property type="molecule type" value="Genomic_DNA"/>
</dbReference>
<gene>
    <name evidence="2" type="ORF">BIZ92_18290</name>
</gene>
<dbReference type="InterPro" id="IPR056078">
    <property type="entry name" value="DUF7661"/>
</dbReference>
<evidence type="ECO:0000259" key="1">
    <source>
        <dbReference type="Pfam" id="PF24697"/>
    </source>
</evidence>
<dbReference type="Pfam" id="PF24697">
    <property type="entry name" value="DUF7661"/>
    <property type="match status" value="1"/>
</dbReference>
<evidence type="ECO:0000313" key="3">
    <source>
        <dbReference type="Proteomes" id="UP000187251"/>
    </source>
</evidence>
<dbReference type="PATRIC" id="fig|85698.16.peg.2634"/>
<reference evidence="2 3" key="1">
    <citation type="submission" date="2016-09" db="EMBL/GenBank/DDBJ databases">
        <title>Phylogenomics of Achromobacter.</title>
        <authorList>
            <person name="Jeukens J."/>
            <person name="Freschi L."/>
            <person name="Vincent A.T."/>
            <person name="Emond-Rheault J.-G."/>
            <person name="Kukavica-Ibrulj I."/>
            <person name="Charette S.J."/>
            <person name="Levesque R.C."/>
        </authorList>
    </citation>
    <scope>NUCLEOTIDE SEQUENCE [LARGE SCALE GENOMIC DNA]</scope>
    <source>
        <strain evidence="2 3">AUS488</strain>
    </source>
</reference>
<feature type="domain" description="DUF7661" evidence="1">
    <location>
        <begin position="1"/>
        <end position="68"/>
    </location>
</feature>
<sequence>MRFDIYRRLQLDIEREAGQWAVYQSVAGKRVRAGEIVIPADVAEDELAAYLDDLYHEMARPGDSVTRVA</sequence>
<comment type="caution">
    <text evidence="2">The sequence shown here is derived from an EMBL/GenBank/DDBJ whole genome shotgun (WGS) entry which is preliminary data.</text>
</comment>
<dbReference type="RefSeq" id="WP_006387073.1">
    <property type="nucleotide sequence ID" value="NZ_AP028040.1"/>
</dbReference>
<name>A0A0D6HXL6_ALCXX</name>
<dbReference type="AlphaFoldDB" id="A0A0D6HXL6"/>
<proteinExistence type="predicted"/>
<dbReference type="GeneID" id="55560337"/>
<dbReference type="OrthoDB" id="8758505at2"/>
<organism evidence="2 3">
    <name type="scientific">Alcaligenes xylosoxydans xylosoxydans</name>
    <name type="common">Achromobacter xylosoxidans</name>
    <dbReference type="NCBI Taxonomy" id="85698"/>
    <lineage>
        <taxon>Bacteria</taxon>
        <taxon>Pseudomonadati</taxon>
        <taxon>Pseudomonadota</taxon>
        <taxon>Betaproteobacteria</taxon>
        <taxon>Burkholderiales</taxon>
        <taxon>Alcaligenaceae</taxon>
        <taxon>Achromobacter</taxon>
    </lineage>
</organism>
<dbReference type="KEGG" id="axx:ERS451415_03466"/>
<accession>A0A0D6HXL6</accession>
<protein>
    <recommendedName>
        <fullName evidence="1">DUF7661 domain-containing protein</fullName>
    </recommendedName>
</protein>
<dbReference type="Proteomes" id="UP000187251">
    <property type="component" value="Unassembled WGS sequence"/>
</dbReference>
<evidence type="ECO:0000313" key="2">
    <source>
        <dbReference type="EMBL" id="OMG75518.1"/>
    </source>
</evidence>